<proteinExistence type="predicted"/>
<dbReference type="Proteomes" id="UP000265520">
    <property type="component" value="Unassembled WGS sequence"/>
</dbReference>
<dbReference type="AlphaFoldDB" id="A0A392SUL9"/>
<protein>
    <submittedName>
        <fullName evidence="1">Uncharacterized protein</fullName>
    </submittedName>
</protein>
<evidence type="ECO:0000313" key="2">
    <source>
        <dbReference type="Proteomes" id="UP000265520"/>
    </source>
</evidence>
<comment type="caution">
    <text evidence="1">The sequence shown here is derived from an EMBL/GenBank/DDBJ whole genome shotgun (WGS) entry which is preliminary data.</text>
</comment>
<dbReference type="EMBL" id="LXQA010439373">
    <property type="protein sequence ID" value="MCI51914.1"/>
    <property type="molecule type" value="Genomic_DNA"/>
</dbReference>
<organism evidence="1 2">
    <name type="scientific">Trifolium medium</name>
    <dbReference type="NCBI Taxonomy" id="97028"/>
    <lineage>
        <taxon>Eukaryota</taxon>
        <taxon>Viridiplantae</taxon>
        <taxon>Streptophyta</taxon>
        <taxon>Embryophyta</taxon>
        <taxon>Tracheophyta</taxon>
        <taxon>Spermatophyta</taxon>
        <taxon>Magnoliopsida</taxon>
        <taxon>eudicotyledons</taxon>
        <taxon>Gunneridae</taxon>
        <taxon>Pentapetalae</taxon>
        <taxon>rosids</taxon>
        <taxon>fabids</taxon>
        <taxon>Fabales</taxon>
        <taxon>Fabaceae</taxon>
        <taxon>Papilionoideae</taxon>
        <taxon>50 kb inversion clade</taxon>
        <taxon>NPAAA clade</taxon>
        <taxon>Hologalegina</taxon>
        <taxon>IRL clade</taxon>
        <taxon>Trifolieae</taxon>
        <taxon>Trifolium</taxon>
    </lineage>
</organism>
<sequence>MMVETQPGRSFRNAVLGNRCEGAQMAESQVLKVPINEAL</sequence>
<reference evidence="1 2" key="1">
    <citation type="journal article" date="2018" name="Front. Plant Sci.">
        <title>Red Clover (Trifolium pratense) and Zigzag Clover (T. medium) - A Picture of Genomic Similarities and Differences.</title>
        <authorList>
            <person name="Dluhosova J."/>
            <person name="Istvanek J."/>
            <person name="Nedelnik J."/>
            <person name="Repkova J."/>
        </authorList>
    </citation>
    <scope>NUCLEOTIDE SEQUENCE [LARGE SCALE GENOMIC DNA]</scope>
    <source>
        <strain evidence="2">cv. 10/8</strain>
        <tissue evidence="1">Leaf</tissue>
    </source>
</reference>
<keyword evidence="2" id="KW-1185">Reference proteome</keyword>
<name>A0A392SUL9_9FABA</name>
<evidence type="ECO:0000313" key="1">
    <source>
        <dbReference type="EMBL" id="MCI51914.1"/>
    </source>
</evidence>
<feature type="non-terminal residue" evidence="1">
    <location>
        <position position="39"/>
    </location>
</feature>
<accession>A0A392SUL9</accession>